<feature type="region of interest" description="Disordered" evidence="1">
    <location>
        <begin position="1"/>
        <end position="27"/>
    </location>
</feature>
<keyword evidence="3" id="KW-1185">Reference proteome</keyword>
<accession>A0ABV8I992</accession>
<sequence>MPGRAGQDADRRARGSRGGWPPPFAPEIYTQHHAAGCGIDRLDRHHAVAARYGKLAVRSRAAVLVAVIDEWL</sequence>
<evidence type="ECO:0000313" key="3">
    <source>
        <dbReference type="Proteomes" id="UP001595850"/>
    </source>
</evidence>
<proteinExistence type="predicted"/>
<dbReference type="Proteomes" id="UP001595850">
    <property type="component" value="Unassembled WGS sequence"/>
</dbReference>
<name>A0ABV8I992_9ACTN</name>
<protein>
    <recommendedName>
        <fullName evidence="4">Transposase</fullName>
    </recommendedName>
</protein>
<dbReference type="RefSeq" id="WP_377289717.1">
    <property type="nucleotide sequence ID" value="NZ_JBHSBM010000023.1"/>
</dbReference>
<gene>
    <name evidence="2" type="ORF">ACFOWE_19290</name>
</gene>
<evidence type="ECO:0008006" key="4">
    <source>
        <dbReference type="Google" id="ProtNLM"/>
    </source>
</evidence>
<dbReference type="EMBL" id="JBHSBM010000023">
    <property type="protein sequence ID" value="MFC4060455.1"/>
    <property type="molecule type" value="Genomic_DNA"/>
</dbReference>
<comment type="caution">
    <text evidence="2">The sequence shown here is derived from an EMBL/GenBank/DDBJ whole genome shotgun (WGS) entry which is preliminary data.</text>
</comment>
<evidence type="ECO:0000313" key="2">
    <source>
        <dbReference type="EMBL" id="MFC4060455.1"/>
    </source>
</evidence>
<evidence type="ECO:0000256" key="1">
    <source>
        <dbReference type="SAM" id="MobiDB-lite"/>
    </source>
</evidence>
<organism evidence="2 3">
    <name type="scientific">Planomonospora corallina</name>
    <dbReference type="NCBI Taxonomy" id="1806052"/>
    <lineage>
        <taxon>Bacteria</taxon>
        <taxon>Bacillati</taxon>
        <taxon>Actinomycetota</taxon>
        <taxon>Actinomycetes</taxon>
        <taxon>Streptosporangiales</taxon>
        <taxon>Streptosporangiaceae</taxon>
        <taxon>Planomonospora</taxon>
    </lineage>
</organism>
<reference evidence="3" key="1">
    <citation type="journal article" date="2019" name="Int. J. Syst. Evol. Microbiol.">
        <title>The Global Catalogue of Microorganisms (GCM) 10K type strain sequencing project: providing services to taxonomists for standard genome sequencing and annotation.</title>
        <authorList>
            <consortium name="The Broad Institute Genomics Platform"/>
            <consortium name="The Broad Institute Genome Sequencing Center for Infectious Disease"/>
            <person name="Wu L."/>
            <person name="Ma J."/>
        </authorList>
    </citation>
    <scope>NUCLEOTIDE SEQUENCE [LARGE SCALE GENOMIC DNA]</scope>
    <source>
        <strain evidence="3">TBRC 4489</strain>
    </source>
</reference>